<dbReference type="RefSeq" id="WP_218327125.1">
    <property type="nucleotide sequence ID" value="NZ_JAHUZB010000006.1"/>
</dbReference>
<sequence length="117" mass="13721">MKLYGIKTKYAFNQKTFYSWLRDNQMIEKSETGYVVGPQKMDGMHTIVSERVQDGKVISITQVALEENQIPQLVKMYENSGLPNLYSERQKVEELDRKIFELSEKVSELEIELQQIK</sequence>
<evidence type="ECO:0000313" key="1">
    <source>
        <dbReference type="EMBL" id="MBV7391918.1"/>
    </source>
</evidence>
<accession>A0ABS6TGB6</accession>
<name>A0ABS6TGB6_9ENTE</name>
<organism evidence="1 2">
    <name type="scientific">Enterococcus alishanensis</name>
    <dbReference type="NCBI Taxonomy" id="1303817"/>
    <lineage>
        <taxon>Bacteria</taxon>
        <taxon>Bacillati</taxon>
        <taxon>Bacillota</taxon>
        <taxon>Bacilli</taxon>
        <taxon>Lactobacillales</taxon>
        <taxon>Enterococcaceae</taxon>
        <taxon>Enterococcus</taxon>
    </lineage>
</organism>
<reference evidence="1 2" key="1">
    <citation type="submission" date="2021-06" db="EMBL/GenBank/DDBJ databases">
        <title>Enterococcus alishanensis sp. nov., a novel lactic acid bacterium isolated from fresh coffee beans.</title>
        <authorList>
            <person name="Chen Y.-S."/>
        </authorList>
    </citation>
    <scope>NUCLEOTIDE SEQUENCE [LARGE SCALE GENOMIC DNA]</scope>
    <source>
        <strain evidence="1 2">ALS3</strain>
    </source>
</reference>
<gene>
    <name evidence="1" type="ORF">KUA55_14615</name>
</gene>
<protein>
    <submittedName>
        <fullName evidence="1">Uncharacterized protein</fullName>
    </submittedName>
</protein>
<comment type="caution">
    <text evidence="1">The sequence shown here is derived from an EMBL/GenBank/DDBJ whole genome shotgun (WGS) entry which is preliminary data.</text>
</comment>
<dbReference type="Proteomes" id="UP000774130">
    <property type="component" value="Unassembled WGS sequence"/>
</dbReference>
<proteinExistence type="predicted"/>
<keyword evidence="2" id="KW-1185">Reference proteome</keyword>
<evidence type="ECO:0000313" key="2">
    <source>
        <dbReference type="Proteomes" id="UP000774130"/>
    </source>
</evidence>
<dbReference type="EMBL" id="JAHUZB010000006">
    <property type="protein sequence ID" value="MBV7391918.1"/>
    <property type="molecule type" value="Genomic_DNA"/>
</dbReference>